<evidence type="ECO:0000313" key="1">
    <source>
        <dbReference type="EMBL" id="KAK6972319.1"/>
    </source>
</evidence>
<sequence>MEGSEETFEVVSCALVALPDAASLSGLEYVSFPNLSVPAQAVTFNEDLSCIDLSALILSIFLHFYGSPEFSANIPHSLIQILSNPGAHPSMEVATTSVPIFDDRKQNPAYGYRSLGNFSLFYPTRVVQTRIYASAIDRNWPGLPEIPVYKAALRTLRIDLSRHFILILPNFGGISIPYSSPFPIPHPDANSYPIQSGIDVAAQDLYDFNDFNRRIAGEQSLDTLLRMPQFVAGVSLSYVCQQAGITEVETCRAKHVKTCKDGVLWGLVRNHRRLCTILSRLGLSASDVFSRTEFSAGLKITTEDVLLDLEWTQDTFRRKTRLFSRASRISKGVWKGTPPSDTELYGGWQNIVAMFGEGGFCDGTRAPRKHDLANDAEKNAASLTQTHLVRLVPRLIPLLNFPRRSVSTE</sequence>
<proteinExistence type="predicted"/>
<dbReference type="EMBL" id="JAWWNJ010000189">
    <property type="protein sequence ID" value="KAK6972319.1"/>
    <property type="molecule type" value="Genomic_DNA"/>
</dbReference>
<gene>
    <name evidence="1" type="ORF">R3P38DRAFT_3240096</name>
</gene>
<comment type="caution">
    <text evidence="1">The sequence shown here is derived from an EMBL/GenBank/DDBJ whole genome shotgun (WGS) entry which is preliminary data.</text>
</comment>
<protein>
    <submittedName>
        <fullName evidence="1">Uncharacterized protein</fullName>
    </submittedName>
</protein>
<accession>A0AAV9Z7J5</accession>
<keyword evidence="2" id="KW-1185">Reference proteome</keyword>
<organism evidence="1 2">
    <name type="scientific">Favolaschia claudopus</name>
    <dbReference type="NCBI Taxonomy" id="2862362"/>
    <lineage>
        <taxon>Eukaryota</taxon>
        <taxon>Fungi</taxon>
        <taxon>Dikarya</taxon>
        <taxon>Basidiomycota</taxon>
        <taxon>Agaricomycotina</taxon>
        <taxon>Agaricomycetes</taxon>
        <taxon>Agaricomycetidae</taxon>
        <taxon>Agaricales</taxon>
        <taxon>Marasmiineae</taxon>
        <taxon>Mycenaceae</taxon>
        <taxon>Favolaschia</taxon>
    </lineage>
</organism>
<dbReference type="AlphaFoldDB" id="A0AAV9Z7J5"/>
<evidence type="ECO:0000313" key="2">
    <source>
        <dbReference type="Proteomes" id="UP001362999"/>
    </source>
</evidence>
<name>A0AAV9Z7J5_9AGAR</name>
<reference evidence="1 2" key="1">
    <citation type="journal article" date="2024" name="J Genomics">
        <title>Draft genome sequencing and assembly of Favolaschia claudopus CIRM-BRFM 2984 isolated from oak limbs.</title>
        <authorList>
            <person name="Navarro D."/>
            <person name="Drula E."/>
            <person name="Chaduli D."/>
            <person name="Cazenave R."/>
            <person name="Ahrendt S."/>
            <person name="Wang J."/>
            <person name="Lipzen A."/>
            <person name="Daum C."/>
            <person name="Barry K."/>
            <person name="Grigoriev I.V."/>
            <person name="Favel A."/>
            <person name="Rosso M.N."/>
            <person name="Martin F."/>
        </authorList>
    </citation>
    <scope>NUCLEOTIDE SEQUENCE [LARGE SCALE GENOMIC DNA]</scope>
    <source>
        <strain evidence="1 2">CIRM-BRFM 2984</strain>
    </source>
</reference>
<dbReference type="Proteomes" id="UP001362999">
    <property type="component" value="Unassembled WGS sequence"/>
</dbReference>